<keyword evidence="2" id="KW-1133">Transmembrane helix</keyword>
<gene>
    <name evidence="3" type="ORF">LUZ61_010026</name>
</gene>
<evidence type="ECO:0000256" key="2">
    <source>
        <dbReference type="SAM" id="Phobius"/>
    </source>
</evidence>
<name>A0AAD5ZYA9_9POAL</name>
<dbReference type="InterPro" id="IPR040304">
    <property type="entry name" value="ATG8-IP-1/2"/>
</dbReference>
<organism evidence="3 4">
    <name type="scientific">Rhynchospora tenuis</name>
    <dbReference type="NCBI Taxonomy" id="198213"/>
    <lineage>
        <taxon>Eukaryota</taxon>
        <taxon>Viridiplantae</taxon>
        <taxon>Streptophyta</taxon>
        <taxon>Embryophyta</taxon>
        <taxon>Tracheophyta</taxon>
        <taxon>Spermatophyta</taxon>
        <taxon>Magnoliopsida</taxon>
        <taxon>Liliopsida</taxon>
        <taxon>Poales</taxon>
        <taxon>Cyperaceae</taxon>
        <taxon>Cyperoideae</taxon>
        <taxon>Rhynchosporeae</taxon>
        <taxon>Rhynchospora</taxon>
    </lineage>
</organism>
<protein>
    <submittedName>
        <fullName evidence="3">Uncharacterized protein</fullName>
    </submittedName>
</protein>
<keyword evidence="2" id="KW-0472">Membrane</keyword>
<dbReference type="PANTHER" id="PTHR34797:SF1">
    <property type="entry name" value="ATG8-INTERACTING PROTEIN 2"/>
    <property type="match status" value="1"/>
</dbReference>
<comment type="caution">
    <text evidence="3">The sequence shown here is derived from an EMBL/GenBank/DDBJ whole genome shotgun (WGS) entry which is preliminary data.</text>
</comment>
<evidence type="ECO:0000313" key="4">
    <source>
        <dbReference type="Proteomes" id="UP001210211"/>
    </source>
</evidence>
<evidence type="ECO:0000256" key="1">
    <source>
        <dbReference type="SAM" id="MobiDB-lite"/>
    </source>
</evidence>
<keyword evidence="4" id="KW-1185">Reference proteome</keyword>
<dbReference type="Proteomes" id="UP001210211">
    <property type="component" value="Unassembled WGS sequence"/>
</dbReference>
<dbReference type="EMBL" id="JAMRDG010000001">
    <property type="protein sequence ID" value="KAJ3706321.1"/>
    <property type="molecule type" value="Genomic_DNA"/>
</dbReference>
<dbReference type="PANTHER" id="PTHR34797">
    <property type="entry name" value="ATG8-INTERACTING PROTEIN 2"/>
    <property type="match status" value="1"/>
</dbReference>
<sequence>MADDEKQTEVLRSAADWEVVSLTSSAYAAEPNKTEIVSDSSKTNLNQESSLFDSGHYVFPPSEHENLPIDQNLDESEIKQKEPENLLDKYEGAEVREEDLEEEGKKEEELGTAYQDESAEKEEFLKNSSEIENQEGGFESGAEKKREGEDKEDGLEWVKKKGLWIYRHVKEANAVWSVVVAAALVGLVVLGQRWQREKSQHQYQLK</sequence>
<dbReference type="AlphaFoldDB" id="A0AAD5ZYA9"/>
<feature type="transmembrane region" description="Helical" evidence="2">
    <location>
        <begin position="174"/>
        <end position="191"/>
    </location>
</feature>
<feature type="compositionally biased region" description="Basic and acidic residues" evidence="1">
    <location>
        <begin position="76"/>
        <end position="95"/>
    </location>
</feature>
<feature type="region of interest" description="Disordered" evidence="1">
    <location>
        <begin position="58"/>
        <end position="153"/>
    </location>
</feature>
<evidence type="ECO:0000313" key="3">
    <source>
        <dbReference type="EMBL" id="KAJ3706321.1"/>
    </source>
</evidence>
<reference evidence="3 4" key="1">
    <citation type="journal article" date="2022" name="Cell">
        <title>Repeat-based holocentromeres influence genome architecture and karyotype evolution.</title>
        <authorList>
            <person name="Hofstatter P.G."/>
            <person name="Thangavel G."/>
            <person name="Lux T."/>
            <person name="Neumann P."/>
            <person name="Vondrak T."/>
            <person name="Novak P."/>
            <person name="Zhang M."/>
            <person name="Costa L."/>
            <person name="Castellani M."/>
            <person name="Scott A."/>
            <person name="Toegelov H."/>
            <person name="Fuchs J."/>
            <person name="Mata-Sucre Y."/>
            <person name="Dias Y."/>
            <person name="Vanzela A.L.L."/>
            <person name="Huettel B."/>
            <person name="Almeida C.C.S."/>
            <person name="Simkova H."/>
            <person name="Souza G."/>
            <person name="Pedrosa-Harand A."/>
            <person name="Macas J."/>
            <person name="Mayer K.F.X."/>
            <person name="Houben A."/>
            <person name="Marques A."/>
        </authorList>
    </citation>
    <scope>NUCLEOTIDE SEQUENCE [LARGE SCALE GENOMIC DNA]</scope>
    <source>
        <strain evidence="3">RhyTen1mFocal</strain>
    </source>
</reference>
<proteinExistence type="predicted"/>
<feature type="compositionally biased region" description="Basic and acidic residues" evidence="1">
    <location>
        <begin position="141"/>
        <end position="153"/>
    </location>
</feature>
<accession>A0AAD5ZYA9</accession>
<keyword evidence="2" id="KW-0812">Transmembrane</keyword>